<gene>
    <name evidence="1" type="ORF">DXT76_10845</name>
</gene>
<dbReference type="AlphaFoldDB" id="A0A3D8VN86"/>
<sequence length="61" mass="6936">MESKERRLAKMDFNDYALLVADALMMVQDEGKSVEEAAEITGLYVDTVQKFVDLLDSYKNS</sequence>
<evidence type="ECO:0000313" key="2">
    <source>
        <dbReference type="Proteomes" id="UP000257032"/>
    </source>
</evidence>
<dbReference type="EMBL" id="QTLC01000039">
    <property type="protein sequence ID" value="RDY70874.1"/>
    <property type="molecule type" value="Genomic_DNA"/>
</dbReference>
<dbReference type="Proteomes" id="UP000257032">
    <property type="component" value="Unassembled WGS sequence"/>
</dbReference>
<evidence type="ECO:0000313" key="1">
    <source>
        <dbReference type="EMBL" id="RDY70874.1"/>
    </source>
</evidence>
<name>A0A3D8VN86_9BACI</name>
<organism evidence="1 2">
    <name type="scientific">Halobacillus trueperi</name>
    <dbReference type="NCBI Taxonomy" id="156205"/>
    <lineage>
        <taxon>Bacteria</taxon>
        <taxon>Bacillati</taxon>
        <taxon>Bacillota</taxon>
        <taxon>Bacilli</taxon>
        <taxon>Bacillales</taxon>
        <taxon>Bacillaceae</taxon>
        <taxon>Halobacillus</taxon>
    </lineage>
</organism>
<proteinExistence type="predicted"/>
<accession>A0A3D8VN86</accession>
<comment type="caution">
    <text evidence="1">The sequence shown here is derived from an EMBL/GenBank/DDBJ whole genome shotgun (WGS) entry which is preliminary data.</text>
</comment>
<protein>
    <submittedName>
        <fullName evidence="1">Uncharacterized protein</fullName>
    </submittedName>
</protein>
<reference evidence="1 2" key="1">
    <citation type="submission" date="2018-08" db="EMBL/GenBank/DDBJ databases">
        <title>Genome sequence of strict halophilic Halobacillus trueperi SS1 isolated from Lunsu, a salty water body of North West Himalayas.</title>
        <authorList>
            <person name="Gupta S."/>
            <person name="Sharma P."/>
            <person name="Dev K."/>
            <person name="Baumler D."/>
            <person name="Sourirajan A."/>
        </authorList>
    </citation>
    <scope>NUCLEOTIDE SEQUENCE [LARGE SCALE GENOMIC DNA]</scope>
    <source>
        <strain evidence="1 2">SS1</strain>
    </source>
</reference>
<dbReference type="RefSeq" id="WP_115894194.1">
    <property type="nucleotide sequence ID" value="NZ_QTLC01000039.1"/>
</dbReference>